<dbReference type="InterPro" id="IPR016161">
    <property type="entry name" value="Ald_DH/histidinol_DH"/>
</dbReference>
<dbReference type="EMBL" id="JSAM01000043">
    <property type="protein sequence ID" value="KIA78081.1"/>
    <property type="molecule type" value="Genomic_DNA"/>
</dbReference>
<evidence type="ECO:0000256" key="3">
    <source>
        <dbReference type="ARBA" id="ARBA00023002"/>
    </source>
</evidence>
<dbReference type="GO" id="GO:0004030">
    <property type="term" value="F:aldehyde dehydrogenase [NAD(P)+] activity"/>
    <property type="evidence" value="ECO:0007669"/>
    <property type="project" value="InterPro"/>
</dbReference>
<dbReference type="InterPro" id="IPR044148">
    <property type="entry name" value="ALDH_GabD1-like"/>
</dbReference>
<dbReference type="InterPro" id="IPR047110">
    <property type="entry name" value="GABD/Sad-like"/>
</dbReference>
<dbReference type="Gene3D" id="3.40.605.10">
    <property type="entry name" value="Aldehyde Dehydrogenase, Chain A, domain 1"/>
    <property type="match status" value="1"/>
</dbReference>
<dbReference type="SUPFAM" id="SSF53720">
    <property type="entry name" value="ALDH-like"/>
    <property type="match status" value="1"/>
</dbReference>
<organism evidence="7 8">
    <name type="scientific">Parachlamydia acanthamoebae</name>
    <dbReference type="NCBI Taxonomy" id="83552"/>
    <lineage>
        <taxon>Bacteria</taxon>
        <taxon>Pseudomonadati</taxon>
        <taxon>Chlamydiota</taxon>
        <taxon>Chlamydiia</taxon>
        <taxon>Parachlamydiales</taxon>
        <taxon>Parachlamydiaceae</taxon>
        <taxon>Parachlamydia</taxon>
    </lineage>
</organism>
<dbReference type="Gene3D" id="3.40.309.10">
    <property type="entry name" value="Aldehyde Dehydrogenase, Chain A, domain 2"/>
    <property type="match status" value="1"/>
</dbReference>
<dbReference type="PANTHER" id="PTHR43217">
    <property type="entry name" value="SUCCINATE SEMIALDEHYDE DEHYDROGENASE [NAD(P)+] SAD"/>
    <property type="match status" value="1"/>
</dbReference>
<dbReference type="EC" id="1.2.1.79" evidence="7"/>
<dbReference type="FunFam" id="3.40.605.10:FF:000012">
    <property type="entry name" value="NAD-dependent succinate-semialdehyde dehydrogenase"/>
    <property type="match status" value="1"/>
</dbReference>
<protein>
    <submittedName>
        <fullName evidence="7">Succinate-semialdehyde dehydrogenase [NADP(+)]</fullName>
        <ecNumber evidence="7">1.2.1.79</ecNumber>
    </submittedName>
</protein>
<feature type="domain" description="Aldehyde dehydrogenase" evidence="6">
    <location>
        <begin position="17"/>
        <end position="464"/>
    </location>
</feature>
<dbReference type="Pfam" id="PF00171">
    <property type="entry name" value="Aldedh"/>
    <property type="match status" value="1"/>
</dbReference>
<dbReference type="PROSITE" id="PS00687">
    <property type="entry name" value="ALDEHYDE_DEHYDR_GLU"/>
    <property type="match status" value="1"/>
</dbReference>
<dbReference type="InterPro" id="IPR029510">
    <property type="entry name" value="Ald_DH_CS_GLU"/>
</dbReference>
<reference evidence="7 8" key="1">
    <citation type="journal article" date="2014" name="Mol. Biol. Evol.">
        <title>Massive expansion of Ubiquitination-related gene families within the Chlamydiae.</title>
        <authorList>
            <person name="Domman D."/>
            <person name="Collingro A."/>
            <person name="Lagkouvardos I."/>
            <person name="Gehre L."/>
            <person name="Weinmaier T."/>
            <person name="Rattei T."/>
            <person name="Subtil A."/>
            <person name="Horn M."/>
        </authorList>
    </citation>
    <scope>NUCLEOTIDE SEQUENCE [LARGE SCALE GENOMIC DNA]</scope>
    <source>
        <strain evidence="7 8">OEW1</strain>
    </source>
</reference>
<dbReference type="AlphaFoldDB" id="A0A0C1C3I2"/>
<evidence type="ECO:0000313" key="7">
    <source>
        <dbReference type="EMBL" id="KIA78081.1"/>
    </source>
</evidence>
<evidence type="ECO:0000256" key="5">
    <source>
        <dbReference type="RuleBase" id="RU003345"/>
    </source>
</evidence>
<sequence length="474" mass="51976">MRFLFFLITYLELDMAIQTVNPFNNEVIKTFKEMTPQEIEKAVTKAHEAFKSWKKTPFSTRSKVLHEAAAKMRSQKEELAQIITLEMGKLISDARAEVDLSANILDYYADNAEKFLKRQKVDVETGEAYVVFDPIGVVFGIEPWNFPFYQVARIAAPNIMAGNTVLIKHASNVPQCGIALERLFKEGGAPEGVYTNLLISSKAVAQVIENPKIAGVSLTGSEGAGAHVAETAGKSLKKSVLELGGNDPFIVLDDANIEKTLDSAIWAKMNNTGQCCIAAKRYILMDSIADEFIKKFSEKLAKLKPGDPSKDKTTLGPLSSEGAAVLLQKQIDETIKKGAKALVGGKRPDIKGAFVTPTVLVDVKPGMPAYSEELFGPVATIFRVKTEEEAIHLANDTVFGLGASVFSDNLERAEKVAKQIDSGMVFINHPTWTEPDLPFGGTKKSGYGRELSEVGIFEFVNKKLIRISDYNDPF</sequence>
<dbReference type="PANTHER" id="PTHR43217:SF2">
    <property type="entry name" value="SUCCINATE-SEMIALDEHYDE DEHYDROGENASE [NADP(+)]"/>
    <property type="match status" value="1"/>
</dbReference>
<proteinExistence type="inferred from homology"/>
<dbReference type="FunFam" id="3.40.309.10:FF:000009">
    <property type="entry name" value="Aldehyde dehydrogenase A"/>
    <property type="match status" value="1"/>
</dbReference>
<evidence type="ECO:0000256" key="4">
    <source>
        <dbReference type="PROSITE-ProRule" id="PRU10007"/>
    </source>
</evidence>
<accession>A0A0C1C3I2</accession>
<keyword evidence="3 5" id="KW-0560">Oxidoreductase</keyword>
<evidence type="ECO:0000259" key="6">
    <source>
        <dbReference type="Pfam" id="PF00171"/>
    </source>
</evidence>
<dbReference type="PATRIC" id="fig|83552.4.peg.729"/>
<dbReference type="InterPro" id="IPR016162">
    <property type="entry name" value="Ald_DH_N"/>
</dbReference>
<dbReference type="GO" id="GO:0036243">
    <property type="term" value="F:succinate-semialdehyde dehydrogenase (NADP+) activity"/>
    <property type="evidence" value="ECO:0007669"/>
    <property type="project" value="UniProtKB-EC"/>
</dbReference>
<evidence type="ECO:0000256" key="1">
    <source>
        <dbReference type="ARBA" id="ARBA00009986"/>
    </source>
</evidence>
<gene>
    <name evidence="7" type="primary">ssdA</name>
    <name evidence="7" type="ORF">DB43_EY00110</name>
</gene>
<comment type="similarity">
    <text evidence="1 5">Belongs to the aldehyde dehydrogenase family.</text>
</comment>
<feature type="active site" evidence="4">
    <location>
        <position position="242"/>
    </location>
</feature>
<evidence type="ECO:0000313" key="8">
    <source>
        <dbReference type="Proteomes" id="UP000031307"/>
    </source>
</evidence>
<name>A0A0C1C3I2_9BACT</name>
<evidence type="ECO:0000256" key="2">
    <source>
        <dbReference type="ARBA" id="ARBA00022857"/>
    </source>
</evidence>
<dbReference type="CDD" id="cd07100">
    <property type="entry name" value="ALDH_SSADH1_GabD1"/>
    <property type="match status" value="1"/>
</dbReference>
<dbReference type="GO" id="GO:0004777">
    <property type="term" value="F:succinate-semialdehyde dehydrogenase (NAD+) activity"/>
    <property type="evidence" value="ECO:0007669"/>
    <property type="project" value="TreeGrafter"/>
</dbReference>
<dbReference type="InterPro" id="IPR015590">
    <property type="entry name" value="Aldehyde_DH_dom"/>
</dbReference>
<dbReference type="Proteomes" id="UP000031307">
    <property type="component" value="Unassembled WGS sequence"/>
</dbReference>
<comment type="caution">
    <text evidence="7">The sequence shown here is derived from an EMBL/GenBank/DDBJ whole genome shotgun (WGS) entry which is preliminary data.</text>
</comment>
<dbReference type="InterPro" id="IPR016163">
    <property type="entry name" value="Ald_DH_C"/>
</dbReference>
<keyword evidence="2" id="KW-0521">NADP</keyword>